<evidence type="ECO:0000256" key="1">
    <source>
        <dbReference type="ARBA" id="ARBA00008005"/>
    </source>
</evidence>
<reference evidence="3 4" key="1">
    <citation type="submission" date="2019-02" db="EMBL/GenBank/DDBJ databases">
        <title>Genome sequencing of Clostridium botulinum clinical isolates.</title>
        <authorList>
            <person name="Brunt J."/>
            <person name="Van Vliet A.H.M."/>
            <person name="Stringer S.C."/>
            <person name="Grant K.A."/>
            <person name="Carter A.C."/>
            <person name="Peck M.W."/>
        </authorList>
    </citation>
    <scope>NUCLEOTIDE SEQUENCE [LARGE SCALE GENOMIC DNA]</scope>
    <source>
        <strain evidence="3 4">H113700579</strain>
    </source>
</reference>
<dbReference type="Gene3D" id="3.30.1370.220">
    <property type="match status" value="1"/>
</dbReference>
<name>A0A6M0SR21_CLOBO</name>
<dbReference type="Proteomes" id="UP000472355">
    <property type="component" value="Unassembled WGS sequence"/>
</dbReference>
<evidence type="ECO:0000313" key="4">
    <source>
        <dbReference type="Proteomes" id="UP000472355"/>
    </source>
</evidence>
<dbReference type="Pfam" id="PF17482">
    <property type="entry name" value="Phage_sheath_1C"/>
    <property type="match status" value="1"/>
</dbReference>
<proteinExistence type="inferred from homology"/>
<organism evidence="3 4">
    <name type="scientific">Clostridium botulinum</name>
    <dbReference type="NCBI Taxonomy" id="1491"/>
    <lineage>
        <taxon>Bacteria</taxon>
        <taxon>Bacillati</taxon>
        <taxon>Bacillota</taxon>
        <taxon>Clostridia</taxon>
        <taxon>Eubacteriales</taxon>
        <taxon>Clostridiaceae</taxon>
        <taxon>Clostridium</taxon>
    </lineage>
</organism>
<accession>A0A6M0SR21</accession>
<comment type="similarity">
    <text evidence="1">Belongs to the myoviridae tail sheath protein family.</text>
</comment>
<dbReference type="AlphaFoldDB" id="A0A6M0SR21"/>
<comment type="caution">
    <text evidence="3">The sequence shown here is derived from an EMBL/GenBank/DDBJ whole genome shotgun (WGS) entry which is preliminary data.</text>
</comment>
<dbReference type="EMBL" id="SGKU01000037">
    <property type="protein sequence ID" value="NFA43367.1"/>
    <property type="molecule type" value="Genomic_DNA"/>
</dbReference>
<dbReference type="Gene3D" id="3.40.50.11790">
    <property type="match status" value="1"/>
</dbReference>
<sequence>MTLTLPKAEIKFRELADSFFTRSERGTAILIIKDTLNSFKVKEYTEKKDFEKDKKLYLPENFQFISDIFLFGTAKVIVVPIAEDGNVEDALKVISKKCKTGWISMVGTPEEYKKIVDWVKTRAEDGQTFKTITFGTDKSDHECVVDFANPTVTFKDNRGTVTGEKYIPSLLGIFAACNVERGVTYYICKNLLEVEEVDDVKVALNSGKFVLINDYDVVRVGLGINSLTTFNDENEKFEDMRYLDIIEAIHLMSDDIKDTYRTAYVGIYKNCLDNQILFISAVNTFFNDLAELNVLDKQFENKAYIDVATQRKNWEQTNPLAKTWDDTKIKNLAFKRSIFLAADVKILGAMEDLNFGVNVN</sequence>
<evidence type="ECO:0000313" key="3">
    <source>
        <dbReference type="EMBL" id="NFA43367.1"/>
    </source>
</evidence>
<evidence type="ECO:0000259" key="2">
    <source>
        <dbReference type="Pfam" id="PF17482"/>
    </source>
</evidence>
<gene>
    <name evidence="3" type="ORF">EXM65_12495</name>
</gene>
<feature type="domain" description="Tail sheath protein C-terminal" evidence="2">
    <location>
        <begin position="238"/>
        <end position="359"/>
    </location>
</feature>
<protein>
    <submittedName>
        <fullName evidence="3">Phage tail protein</fullName>
    </submittedName>
</protein>
<dbReference type="InterPro" id="IPR020287">
    <property type="entry name" value="Tail_sheath_C"/>
</dbReference>